<keyword evidence="4" id="KW-1185">Reference proteome</keyword>
<comment type="caution">
    <text evidence="3">The sequence shown here is derived from an EMBL/GenBank/DDBJ whole genome shotgun (WGS) entry which is preliminary data.</text>
</comment>
<evidence type="ECO:0000259" key="2">
    <source>
        <dbReference type="PROSITE" id="PS51352"/>
    </source>
</evidence>
<organism evidence="3 4">
    <name type="scientific">Parafrankia soli</name>
    <dbReference type="NCBI Taxonomy" id="2599596"/>
    <lineage>
        <taxon>Bacteria</taxon>
        <taxon>Bacillati</taxon>
        <taxon>Actinomycetota</taxon>
        <taxon>Actinomycetes</taxon>
        <taxon>Frankiales</taxon>
        <taxon>Frankiaceae</taxon>
        <taxon>Parafrankia</taxon>
    </lineage>
</organism>
<name>A0A1S1PJI7_9ACTN</name>
<dbReference type="InterPro" id="IPR013766">
    <property type="entry name" value="Thioredoxin_domain"/>
</dbReference>
<dbReference type="SUPFAM" id="SSF52833">
    <property type="entry name" value="Thioredoxin-like"/>
    <property type="match status" value="1"/>
</dbReference>
<dbReference type="Gene3D" id="3.40.30.10">
    <property type="entry name" value="Glutaredoxin"/>
    <property type="match status" value="1"/>
</dbReference>
<reference evidence="4" key="1">
    <citation type="submission" date="2016-07" db="EMBL/GenBank/DDBJ databases">
        <title>Frankia sp. NRRL B-16219 Genome sequencing.</title>
        <authorList>
            <person name="Ghodhbane-Gtari F."/>
            <person name="Swanson E."/>
            <person name="Gueddou A."/>
            <person name="Louati M."/>
            <person name="Nouioui I."/>
            <person name="Hezbri K."/>
            <person name="Abebe-Akele F."/>
            <person name="Simpson S."/>
            <person name="Morris K."/>
            <person name="Thomas K."/>
            <person name="Gtari M."/>
            <person name="Tisa L.S."/>
        </authorList>
    </citation>
    <scope>NUCLEOTIDE SEQUENCE [LARGE SCALE GENOMIC DNA]</scope>
    <source>
        <strain evidence="4">NRRL B-16219</strain>
    </source>
</reference>
<evidence type="ECO:0000256" key="1">
    <source>
        <dbReference type="SAM" id="MobiDB-lite"/>
    </source>
</evidence>
<feature type="region of interest" description="Disordered" evidence="1">
    <location>
        <begin position="105"/>
        <end position="124"/>
    </location>
</feature>
<sequence length="124" mass="12840">MTAELAALGHVPGEVATLLQFSTAFCAPCRVVRRVLADVAAIVPGVRHVEVDAESHLELVRRLGVRRTPTVLVLDAEGVEARRASGAPPTRDAVLATLASLVESAPGDHRKGTDGDSVGLSGNA</sequence>
<dbReference type="EMBL" id="MAXA01000257">
    <property type="protein sequence ID" value="OHV21249.1"/>
    <property type="molecule type" value="Genomic_DNA"/>
</dbReference>
<dbReference type="OrthoDB" id="1495530at2"/>
<dbReference type="InterPro" id="IPR036249">
    <property type="entry name" value="Thioredoxin-like_sf"/>
</dbReference>
<evidence type="ECO:0000313" key="3">
    <source>
        <dbReference type="EMBL" id="OHV21249.1"/>
    </source>
</evidence>
<feature type="domain" description="Thioredoxin" evidence="2">
    <location>
        <begin position="1"/>
        <end position="103"/>
    </location>
</feature>
<dbReference type="Proteomes" id="UP000179769">
    <property type="component" value="Unassembled WGS sequence"/>
</dbReference>
<proteinExistence type="predicted"/>
<dbReference type="Pfam" id="PF00085">
    <property type="entry name" value="Thioredoxin"/>
    <property type="match status" value="1"/>
</dbReference>
<gene>
    <name evidence="3" type="ORF">BBK14_07690</name>
</gene>
<evidence type="ECO:0000313" key="4">
    <source>
        <dbReference type="Proteomes" id="UP000179769"/>
    </source>
</evidence>
<dbReference type="AlphaFoldDB" id="A0A1S1PJI7"/>
<dbReference type="CDD" id="cd02947">
    <property type="entry name" value="TRX_family"/>
    <property type="match status" value="1"/>
</dbReference>
<protein>
    <submittedName>
        <fullName evidence="3">Thiol reductase thioredoxin</fullName>
    </submittedName>
</protein>
<dbReference type="PROSITE" id="PS51352">
    <property type="entry name" value="THIOREDOXIN_2"/>
    <property type="match status" value="1"/>
</dbReference>
<accession>A0A1S1PJI7</accession>